<dbReference type="CDD" id="cd06558">
    <property type="entry name" value="crotonase-like"/>
    <property type="match status" value="1"/>
</dbReference>
<dbReference type="PANTHER" id="PTHR43684:SF1">
    <property type="entry name" value="ENOYL-COA DELTA ISOMERASE 2"/>
    <property type="match status" value="1"/>
</dbReference>
<dbReference type="GO" id="GO:0005777">
    <property type="term" value="C:peroxisome"/>
    <property type="evidence" value="ECO:0007669"/>
    <property type="project" value="UniProtKB-SubCell"/>
</dbReference>
<dbReference type="AlphaFoldDB" id="A0A6J7PZG1"/>
<dbReference type="EMBL" id="CAFBOF010000001">
    <property type="protein sequence ID" value="CAB4968637.1"/>
    <property type="molecule type" value="Genomic_DNA"/>
</dbReference>
<proteinExistence type="predicted"/>
<dbReference type="EMBL" id="CAFBMM010000001">
    <property type="protein sequence ID" value="CAB4894652.1"/>
    <property type="molecule type" value="Genomic_DNA"/>
</dbReference>
<dbReference type="SUPFAM" id="SSF52096">
    <property type="entry name" value="ClpP/crotonase"/>
    <property type="match status" value="1"/>
</dbReference>
<dbReference type="EMBL" id="CAFBPQ010000001">
    <property type="protein sequence ID" value="CAB5010718.1"/>
    <property type="molecule type" value="Genomic_DNA"/>
</dbReference>
<comment type="subcellular location">
    <subcellularLocation>
        <location evidence="1">Peroxisome</location>
    </subcellularLocation>
</comment>
<reference evidence="7" key="1">
    <citation type="submission" date="2020-05" db="EMBL/GenBank/DDBJ databases">
        <authorList>
            <person name="Chiriac C."/>
            <person name="Salcher M."/>
            <person name="Ghai R."/>
            <person name="Kavagutti S V."/>
        </authorList>
    </citation>
    <scope>NUCLEOTIDE SEQUENCE</scope>
</reference>
<dbReference type="InterPro" id="IPR051053">
    <property type="entry name" value="ECH/Chromodomain_protein"/>
</dbReference>
<evidence type="ECO:0000313" key="7">
    <source>
        <dbReference type="EMBL" id="CAB5010718.1"/>
    </source>
</evidence>
<evidence type="ECO:0000256" key="1">
    <source>
        <dbReference type="ARBA" id="ARBA00004275"/>
    </source>
</evidence>
<keyword evidence="3" id="KW-0413">Isomerase</keyword>
<gene>
    <name evidence="4" type="ORF">UFOPK2683_00402</name>
    <name evidence="5" type="ORF">UFOPK3605_00131</name>
    <name evidence="6" type="ORF">UFOPK3897_00135</name>
    <name evidence="7" type="ORF">UFOPK4121_00024</name>
</gene>
<keyword evidence="2" id="KW-0576">Peroxisome</keyword>
<dbReference type="Gene3D" id="3.90.226.10">
    <property type="entry name" value="2-enoyl-CoA Hydratase, Chain A, domain 1"/>
    <property type="match status" value="1"/>
</dbReference>
<dbReference type="PANTHER" id="PTHR43684">
    <property type="match status" value="1"/>
</dbReference>
<name>A0A6J7PZG1_9ZZZZ</name>
<dbReference type="Pfam" id="PF00378">
    <property type="entry name" value="ECH_1"/>
    <property type="match status" value="1"/>
</dbReference>
<evidence type="ECO:0000313" key="5">
    <source>
        <dbReference type="EMBL" id="CAB4894652.1"/>
    </source>
</evidence>
<sequence>MLKIEDNPQGIERVRLLTFSRPEARNAFNSELYEAVAEALTQAVDRSDIAVIVLTGEGSAYCAGQDLAEMNRLGSPMATSDSTKGAHGFTRFITAIESCAKPIVAAVNGVAVGVGTTMLPYCDLVLAATSARFRLPFASLGVVPEAGSSFTLPATMGWQASAHALFTGEWFDAATAHESGLVGRVVADDQLVGEALALAGAIAKMPVVSLVETKRLLLDGRLDAAKAARSREEVVFKLLTGAPANREAIAAFLEKREPDFSNLPDE</sequence>
<evidence type="ECO:0000256" key="2">
    <source>
        <dbReference type="ARBA" id="ARBA00023140"/>
    </source>
</evidence>
<evidence type="ECO:0000313" key="4">
    <source>
        <dbReference type="EMBL" id="CAB4718008.1"/>
    </source>
</evidence>
<dbReference type="InterPro" id="IPR001753">
    <property type="entry name" value="Enoyl-CoA_hydra/iso"/>
</dbReference>
<protein>
    <submittedName>
        <fullName evidence="7">Unannotated protein</fullName>
    </submittedName>
</protein>
<evidence type="ECO:0000256" key="3">
    <source>
        <dbReference type="ARBA" id="ARBA00023235"/>
    </source>
</evidence>
<organism evidence="7">
    <name type="scientific">freshwater metagenome</name>
    <dbReference type="NCBI Taxonomy" id="449393"/>
    <lineage>
        <taxon>unclassified sequences</taxon>
        <taxon>metagenomes</taxon>
        <taxon>ecological metagenomes</taxon>
    </lineage>
</organism>
<dbReference type="GO" id="GO:0004165">
    <property type="term" value="F:delta(3)-delta(2)-enoyl-CoA isomerase activity"/>
    <property type="evidence" value="ECO:0007669"/>
    <property type="project" value="UniProtKB-ARBA"/>
</dbReference>
<dbReference type="EMBL" id="CAEZYK010000014">
    <property type="protein sequence ID" value="CAB4718008.1"/>
    <property type="molecule type" value="Genomic_DNA"/>
</dbReference>
<accession>A0A6J7PZG1</accession>
<evidence type="ECO:0000313" key="6">
    <source>
        <dbReference type="EMBL" id="CAB4968637.1"/>
    </source>
</evidence>
<dbReference type="InterPro" id="IPR029045">
    <property type="entry name" value="ClpP/crotonase-like_dom_sf"/>
</dbReference>